<name>A0A932HZJ2_UNCTE</name>
<dbReference type="Proteomes" id="UP000782312">
    <property type="component" value="Unassembled WGS sequence"/>
</dbReference>
<accession>A0A932HZJ2</accession>
<dbReference type="EMBL" id="JACPUR010000034">
    <property type="protein sequence ID" value="MBI3128609.1"/>
    <property type="molecule type" value="Genomic_DNA"/>
</dbReference>
<gene>
    <name evidence="3" type="ORF">HYZ11_13475</name>
</gene>
<comment type="caution">
    <text evidence="3">The sequence shown here is derived from an EMBL/GenBank/DDBJ whole genome shotgun (WGS) entry which is preliminary data.</text>
</comment>
<organism evidence="3 4">
    <name type="scientific">Tectimicrobiota bacterium</name>
    <dbReference type="NCBI Taxonomy" id="2528274"/>
    <lineage>
        <taxon>Bacteria</taxon>
        <taxon>Pseudomonadati</taxon>
        <taxon>Nitrospinota/Tectimicrobiota group</taxon>
        <taxon>Candidatus Tectimicrobiota</taxon>
    </lineage>
</organism>
<dbReference type="SUPFAM" id="SSF55729">
    <property type="entry name" value="Acyl-CoA N-acyltransferases (Nat)"/>
    <property type="match status" value="1"/>
</dbReference>
<dbReference type="InterPro" id="IPR038740">
    <property type="entry name" value="BioF2-like_GNAT_dom"/>
</dbReference>
<evidence type="ECO:0000313" key="3">
    <source>
        <dbReference type="EMBL" id="MBI3128609.1"/>
    </source>
</evidence>
<feature type="domain" description="BioF2-like acetyltransferase" evidence="2">
    <location>
        <begin position="222"/>
        <end position="368"/>
    </location>
</feature>
<evidence type="ECO:0000313" key="4">
    <source>
        <dbReference type="Proteomes" id="UP000782312"/>
    </source>
</evidence>
<sequence length="422" mass="48510">MPPFPTPFEDIRAKPSPDAGANGPATRPPAGRPGAAAQEVIPSSGIPAYRVETVTDYDELVRLGPWWDRMVEEAGIDHPFLSHDWICTWWECFGEGKEIHILLVKEGGELKGIAPMMLSRERMYGLPVRRLGFAYHAHGLRCDFIVAREAEGVHLAIWNHILGNMDKWDVLEFGQLPAESRTFKELAEAAGGEGVLAETWESTRSPYIRIGDWESYFRGLPRKHRANLRNRRKRLARLGPLRFEEIVSGEDIGKALEDGFRLEAAAWKGEAGTAMICRPEVRRLYAKFAERTARRGWLCLHFMSVGQRRIAFGYSLYYKNRLYWLKSGYDPAFAAYSPSNLLFSTVLRNAFERGLVECDLLGFDEDWKLRWTRELRSHRWLFVLPKTRHGRLLHAVKFQLVSRLKKWRKPVSAMPDLDAEWT</sequence>
<dbReference type="InterPro" id="IPR016181">
    <property type="entry name" value="Acyl_CoA_acyltransferase"/>
</dbReference>
<reference evidence="3" key="1">
    <citation type="submission" date="2020-07" db="EMBL/GenBank/DDBJ databases">
        <title>Huge and variable diversity of episymbiotic CPR bacteria and DPANN archaea in groundwater ecosystems.</title>
        <authorList>
            <person name="He C.Y."/>
            <person name="Keren R."/>
            <person name="Whittaker M."/>
            <person name="Farag I.F."/>
            <person name="Doudna J."/>
            <person name="Cate J.H.D."/>
            <person name="Banfield J.F."/>
        </authorList>
    </citation>
    <scope>NUCLEOTIDE SEQUENCE</scope>
    <source>
        <strain evidence="3">NC_groundwater_763_Ag_S-0.2um_68_21</strain>
    </source>
</reference>
<proteinExistence type="predicted"/>
<evidence type="ECO:0000256" key="1">
    <source>
        <dbReference type="SAM" id="MobiDB-lite"/>
    </source>
</evidence>
<dbReference type="Pfam" id="PF13480">
    <property type="entry name" value="Acetyltransf_6"/>
    <property type="match status" value="1"/>
</dbReference>
<dbReference type="AlphaFoldDB" id="A0A932HZJ2"/>
<feature type="region of interest" description="Disordered" evidence="1">
    <location>
        <begin position="1"/>
        <end position="37"/>
    </location>
</feature>
<evidence type="ECO:0000259" key="2">
    <source>
        <dbReference type="Pfam" id="PF13480"/>
    </source>
</evidence>
<dbReference type="Gene3D" id="3.40.630.30">
    <property type="match status" value="1"/>
</dbReference>
<protein>
    <submittedName>
        <fullName evidence="3">GNAT family N-acetyltransferase</fullName>
    </submittedName>
</protein>